<evidence type="ECO:0000313" key="2">
    <source>
        <dbReference type="EMBL" id="KAF7721862.1"/>
    </source>
</evidence>
<evidence type="ECO:0000313" key="3">
    <source>
        <dbReference type="Proteomes" id="UP000605846"/>
    </source>
</evidence>
<evidence type="ECO:0000256" key="1">
    <source>
        <dbReference type="SAM" id="MobiDB-lite"/>
    </source>
</evidence>
<dbReference type="OrthoDB" id="2263392at2759"/>
<accession>A0A8H7EM00</accession>
<feature type="compositionally biased region" description="Acidic residues" evidence="1">
    <location>
        <begin position="141"/>
        <end position="150"/>
    </location>
</feature>
<reference evidence="2" key="1">
    <citation type="submission" date="2020-01" db="EMBL/GenBank/DDBJ databases">
        <title>Genome Sequencing of Three Apophysomyces-Like Fungal Strains Confirms a Novel Fungal Genus in the Mucoromycota with divergent Burkholderia-like Endosymbiotic Bacteria.</title>
        <authorList>
            <person name="Stajich J.E."/>
            <person name="Macias A.M."/>
            <person name="Carter-House D."/>
            <person name="Lovett B."/>
            <person name="Kasson L.R."/>
            <person name="Berry K."/>
            <person name="Grigoriev I."/>
            <person name="Chang Y."/>
            <person name="Spatafora J."/>
            <person name="Kasson M.T."/>
        </authorList>
    </citation>
    <scope>NUCLEOTIDE SEQUENCE</scope>
    <source>
        <strain evidence="2">NRRL A-21654</strain>
    </source>
</reference>
<dbReference type="AlphaFoldDB" id="A0A8H7EM00"/>
<name>A0A8H7EM00_9FUNG</name>
<organism evidence="2 3">
    <name type="scientific">Apophysomyces ossiformis</name>
    <dbReference type="NCBI Taxonomy" id="679940"/>
    <lineage>
        <taxon>Eukaryota</taxon>
        <taxon>Fungi</taxon>
        <taxon>Fungi incertae sedis</taxon>
        <taxon>Mucoromycota</taxon>
        <taxon>Mucoromycotina</taxon>
        <taxon>Mucoromycetes</taxon>
        <taxon>Mucorales</taxon>
        <taxon>Mucorineae</taxon>
        <taxon>Mucoraceae</taxon>
        <taxon>Apophysomyces</taxon>
    </lineage>
</organism>
<proteinExistence type="predicted"/>
<comment type="caution">
    <text evidence="2">The sequence shown here is derived from an EMBL/GenBank/DDBJ whole genome shotgun (WGS) entry which is preliminary data.</text>
</comment>
<keyword evidence="3" id="KW-1185">Reference proteome</keyword>
<sequence>MTITNHYLDQNGDLYFTIETPEFDIKEEVIAEQMISSDPNAIRLYQYLSKADLRYIAKTKHDTGNLLHIKLHGMILEYISVGHYEAAMDIIETAFVSKRRPSSQIIMALVDIMLQPKNERKGSQKSKYNVRQRSKGFPSNSDEENDEDDLSGTGFAEFEDFWDLMDRCLAMETRMDITAKARRMALDFLISVLEFDMRSKKGTESP</sequence>
<protein>
    <submittedName>
        <fullName evidence="2">Uncharacterized protein</fullName>
    </submittedName>
</protein>
<dbReference type="EMBL" id="JABAYA010000230">
    <property type="protein sequence ID" value="KAF7721862.1"/>
    <property type="molecule type" value="Genomic_DNA"/>
</dbReference>
<gene>
    <name evidence="2" type="ORF">EC973_004070</name>
</gene>
<feature type="region of interest" description="Disordered" evidence="1">
    <location>
        <begin position="120"/>
        <end position="152"/>
    </location>
</feature>
<dbReference type="Proteomes" id="UP000605846">
    <property type="component" value="Unassembled WGS sequence"/>
</dbReference>